<reference evidence="2 3" key="1">
    <citation type="submission" date="2019-03" db="EMBL/GenBank/DDBJ databases">
        <title>Freshwater and sediment microbial communities from various areas in North America, analyzing microbe dynamics in response to fracking.</title>
        <authorList>
            <person name="Lamendella R."/>
        </authorList>
    </citation>
    <scope>NUCLEOTIDE SEQUENCE [LARGE SCALE GENOMIC DNA]</scope>
    <source>
        <strain evidence="2 3">6_TX</strain>
    </source>
</reference>
<dbReference type="RefSeq" id="WP_134017643.1">
    <property type="nucleotide sequence ID" value="NZ_SOEC01000007.1"/>
</dbReference>
<sequence>MGRKRIKNKRFNKKSIGNQSEVKNPKSRSISKILSASFISLLFAAFGVFYPPISDYWSGRFGGRLSLGVLNEKIPENEPVYIFFSTPNNNRGSKYIVPVQLTIFNEFKNSEESVSLSLKYPKVSGRSLFDESYVTHSGIRSKSEIFHEINSSKQYDYSLYKLDFLPKGSDFAIIDAAITSKIDYGERFPVLFEKGQGLDVEATVYSEGDRERTWNLKYRAVNVRSALGLQAWVQQYYGKSIAIDLRRELTFFQYLRGLILGRDITVYGFEPHFNEALENDLYIPRKGLEQYKGFKFDPYVWGLLFAFKGSNNT</sequence>
<evidence type="ECO:0000313" key="3">
    <source>
        <dbReference type="Proteomes" id="UP000294489"/>
    </source>
</evidence>
<proteinExistence type="predicted"/>
<dbReference type="EMBL" id="SOEC01000007">
    <property type="protein sequence ID" value="TDX29367.1"/>
    <property type="molecule type" value="Genomic_DNA"/>
</dbReference>
<evidence type="ECO:0000313" key="2">
    <source>
        <dbReference type="EMBL" id="TDX29367.1"/>
    </source>
</evidence>
<name>A0A4R8FV03_9GAMM</name>
<accession>A0A4R8FV03</accession>
<keyword evidence="1" id="KW-0472">Membrane</keyword>
<dbReference type="Proteomes" id="UP000294489">
    <property type="component" value="Unassembled WGS sequence"/>
</dbReference>
<comment type="caution">
    <text evidence="2">The sequence shown here is derived from an EMBL/GenBank/DDBJ whole genome shotgun (WGS) entry which is preliminary data.</text>
</comment>
<feature type="transmembrane region" description="Helical" evidence="1">
    <location>
        <begin position="33"/>
        <end position="50"/>
    </location>
</feature>
<keyword evidence="1" id="KW-0812">Transmembrane</keyword>
<dbReference type="AlphaFoldDB" id="A0A4R8FV03"/>
<gene>
    <name evidence="2" type="ORF">DFO67_10743</name>
</gene>
<protein>
    <submittedName>
        <fullName evidence="2">Uncharacterized protein</fullName>
    </submittedName>
</protein>
<keyword evidence="1" id="KW-1133">Transmembrane helix</keyword>
<evidence type="ECO:0000256" key="1">
    <source>
        <dbReference type="SAM" id="Phobius"/>
    </source>
</evidence>
<organism evidence="2 3">
    <name type="scientific">Modicisalibacter xianhensis</name>
    <dbReference type="NCBI Taxonomy" id="442341"/>
    <lineage>
        <taxon>Bacteria</taxon>
        <taxon>Pseudomonadati</taxon>
        <taxon>Pseudomonadota</taxon>
        <taxon>Gammaproteobacteria</taxon>
        <taxon>Oceanospirillales</taxon>
        <taxon>Halomonadaceae</taxon>
        <taxon>Modicisalibacter</taxon>
    </lineage>
</organism>